<keyword evidence="3" id="KW-0813">Transport</keyword>
<evidence type="ECO:0000256" key="6">
    <source>
        <dbReference type="ARBA" id="ARBA00022989"/>
    </source>
</evidence>
<dbReference type="PANTHER" id="PTHR30561:SF1">
    <property type="entry name" value="MULTIDRUG TRANSPORTER EMRE"/>
    <property type="match status" value="1"/>
</dbReference>
<evidence type="ECO:0000313" key="12">
    <source>
        <dbReference type="Proteomes" id="UP001185737"/>
    </source>
</evidence>
<keyword evidence="8" id="KW-0046">Antibiotic resistance</keyword>
<keyword evidence="5 9" id="KW-0812">Transmembrane</keyword>
<feature type="transmembrane region" description="Helical" evidence="10">
    <location>
        <begin position="86"/>
        <end position="104"/>
    </location>
</feature>
<comment type="subcellular location">
    <subcellularLocation>
        <location evidence="1 9">Cell membrane</location>
        <topology evidence="1 9">Multi-pass membrane protein</topology>
    </subcellularLocation>
</comment>
<accession>A0ABU4CEE9</accession>
<dbReference type="InterPro" id="IPR045324">
    <property type="entry name" value="Small_multidrug_res"/>
</dbReference>
<dbReference type="EMBL" id="JAWLKA010000007">
    <property type="protein sequence ID" value="MDV6281808.1"/>
    <property type="molecule type" value="Genomic_DNA"/>
</dbReference>
<keyword evidence="7 10" id="KW-0472">Membrane</keyword>
<evidence type="ECO:0000256" key="8">
    <source>
        <dbReference type="ARBA" id="ARBA00023251"/>
    </source>
</evidence>
<gene>
    <name evidence="11" type="ORF">R3Q59_14970</name>
</gene>
<dbReference type="SUPFAM" id="SSF103481">
    <property type="entry name" value="Multidrug resistance efflux transporter EmrE"/>
    <property type="match status" value="1"/>
</dbReference>
<evidence type="ECO:0000256" key="9">
    <source>
        <dbReference type="RuleBase" id="RU003942"/>
    </source>
</evidence>
<evidence type="ECO:0000256" key="4">
    <source>
        <dbReference type="ARBA" id="ARBA00022475"/>
    </source>
</evidence>
<protein>
    <submittedName>
        <fullName evidence="11">SMR family transporter</fullName>
    </submittedName>
</protein>
<comment type="similarity">
    <text evidence="2">Belongs to the drug/metabolite transporter (DMT) superfamily. Small multidrug resistance (SMR) (TC 2.A.7.1) family. Mmr subfamily.</text>
</comment>
<feature type="transmembrane region" description="Helical" evidence="10">
    <location>
        <begin position="34"/>
        <end position="52"/>
    </location>
</feature>
<keyword evidence="12" id="KW-1185">Reference proteome</keyword>
<keyword evidence="4" id="KW-1003">Cell membrane</keyword>
<evidence type="ECO:0000256" key="2">
    <source>
        <dbReference type="ARBA" id="ARBA00007822"/>
    </source>
</evidence>
<evidence type="ECO:0000256" key="10">
    <source>
        <dbReference type="SAM" id="Phobius"/>
    </source>
</evidence>
<feature type="transmembrane region" description="Helical" evidence="10">
    <location>
        <begin position="59"/>
        <end position="80"/>
    </location>
</feature>
<keyword evidence="6 10" id="KW-1133">Transmembrane helix</keyword>
<dbReference type="Proteomes" id="UP001185737">
    <property type="component" value="Unassembled WGS sequence"/>
</dbReference>
<dbReference type="PANTHER" id="PTHR30561">
    <property type="entry name" value="SMR FAMILY PROTON-DEPENDENT DRUG EFFLUX TRANSPORTER SUGE"/>
    <property type="match status" value="1"/>
</dbReference>
<organism evidence="11 12">
    <name type="scientific">Rhodococcus jostii</name>
    <dbReference type="NCBI Taxonomy" id="132919"/>
    <lineage>
        <taxon>Bacteria</taxon>
        <taxon>Bacillati</taxon>
        <taxon>Actinomycetota</taxon>
        <taxon>Actinomycetes</taxon>
        <taxon>Mycobacteriales</taxon>
        <taxon>Nocardiaceae</taxon>
        <taxon>Rhodococcus</taxon>
    </lineage>
</organism>
<evidence type="ECO:0000256" key="3">
    <source>
        <dbReference type="ARBA" id="ARBA00022448"/>
    </source>
</evidence>
<sequence>MIAYVLLAGAIVCEIVATLSLKVSEGFSKLPPSLLVVIGYVCSFTLLGLALNRGLPVSVGYAIWAAAGTTIVAILGVVFFRESLSGVAIAGLALIVVGVGLLNLGSTGHGTSSNPASDDEVSTQSR</sequence>
<dbReference type="RefSeq" id="WP_283351303.1">
    <property type="nucleotide sequence ID" value="NZ_JAWLKA010000007.1"/>
</dbReference>
<dbReference type="InterPro" id="IPR000390">
    <property type="entry name" value="Small_drug/metabolite_transptr"/>
</dbReference>
<evidence type="ECO:0000256" key="5">
    <source>
        <dbReference type="ARBA" id="ARBA00022692"/>
    </source>
</evidence>
<evidence type="ECO:0000256" key="1">
    <source>
        <dbReference type="ARBA" id="ARBA00004651"/>
    </source>
</evidence>
<evidence type="ECO:0000256" key="7">
    <source>
        <dbReference type="ARBA" id="ARBA00023136"/>
    </source>
</evidence>
<proteinExistence type="inferred from homology"/>
<dbReference type="Gene3D" id="1.10.3730.20">
    <property type="match status" value="1"/>
</dbReference>
<dbReference type="Pfam" id="PF00893">
    <property type="entry name" value="Multi_Drug_Res"/>
    <property type="match status" value="1"/>
</dbReference>
<reference evidence="11 12" key="1">
    <citation type="submission" date="2023-10" db="EMBL/GenBank/DDBJ databases">
        <title>Development of a sustainable strategy for remediation of hydrocarbon-contaminated territories based on the waste exchange concept.</title>
        <authorList>
            <person name="Krivoruchko A."/>
        </authorList>
    </citation>
    <scope>NUCLEOTIDE SEQUENCE [LARGE SCALE GENOMIC DNA]</scope>
    <source>
        <strain evidence="11 12">IEGM 60</strain>
    </source>
</reference>
<name>A0ABU4CEE9_RHOJO</name>
<comment type="caution">
    <text evidence="11">The sequence shown here is derived from an EMBL/GenBank/DDBJ whole genome shotgun (WGS) entry which is preliminary data.</text>
</comment>
<dbReference type="InterPro" id="IPR037185">
    <property type="entry name" value="EmrE-like"/>
</dbReference>
<evidence type="ECO:0000313" key="11">
    <source>
        <dbReference type="EMBL" id="MDV6281808.1"/>
    </source>
</evidence>